<dbReference type="Pfam" id="PF12640">
    <property type="entry name" value="UPF0489"/>
    <property type="match status" value="1"/>
</dbReference>
<reference evidence="3" key="1">
    <citation type="thesis" date="2021" institute="BYU ScholarsArchive" country="Provo, UT, USA">
        <title>Applications of and Algorithms for Genome Assembly and Genomic Analyses with an Emphasis on Marine Teleosts.</title>
        <authorList>
            <person name="Pickett B.D."/>
        </authorList>
    </citation>
    <scope>NUCLEOTIDE SEQUENCE</scope>
    <source>
        <strain evidence="3">HI-2016</strain>
    </source>
</reference>
<evidence type="ECO:0000313" key="4">
    <source>
        <dbReference type="Proteomes" id="UP000824540"/>
    </source>
</evidence>
<dbReference type="PANTHER" id="PTHR13225:SF3">
    <property type="entry name" value="UPF0489 PROTEIN C5ORF22"/>
    <property type="match status" value="1"/>
</dbReference>
<name>A0A8T2PXP0_9TELE</name>
<evidence type="ECO:0000256" key="2">
    <source>
        <dbReference type="SAM" id="MobiDB-lite"/>
    </source>
</evidence>
<dbReference type="EMBL" id="JAFBMS010000001">
    <property type="protein sequence ID" value="KAG9356125.1"/>
    <property type="molecule type" value="Genomic_DNA"/>
</dbReference>
<feature type="compositionally biased region" description="Low complexity" evidence="2">
    <location>
        <begin position="96"/>
        <end position="110"/>
    </location>
</feature>
<keyword evidence="4" id="KW-1185">Reference proteome</keyword>
<dbReference type="Proteomes" id="UP000824540">
    <property type="component" value="Unassembled WGS sequence"/>
</dbReference>
<comment type="caution">
    <text evidence="3">The sequence shown here is derived from an EMBL/GenBank/DDBJ whole genome shotgun (WGS) entry which is preliminary data.</text>
</comment>
<protein>
    <submittedName>
        <fullName evidence="3">Uncharacterized protein</fullName>
    </submittedName>
</protein>
<sequence length="331" mass="36252">MPMVYAGHVSHVMWLHPYWAQQIKEGEHSMCVGRDSSTTTIRVTSTDDYFLSDGLYVPQDHLENPKPLRLSVIQVNPMELGEETGERAPPKRPRKQAPGAEEVGTAAEAETCNDRLQPPGGSRDTVRPNGGGDRPRAYSPQAEAGSTAKSKAGSALPECNDRLPPPGGSRHTSSSNGDREKPGACSPQSTDELQDCVERRVRQLEDLETAFADLIDDDGEETLGRWATDPRRRILVCLGTTEAFIKCKPDESERGDEEEIQRLVRAVCLILQALPKPTLVTVSRSSLDEYCPPGQVDSIQNQILSTLESLYGTLAVHREYETTADMPAASS</sequence>
<comment type="similarity">
    <text evidence="1">Belongs to the UPF0489 family.</text>
</comment>
<dbReference type="OrthoDB" id="418142at2759"/>
<dbReference type="PANTHER" id="PTHR13225">
    <property type="entry name" value="MISEXPRESSION SUPPRESSOR OF RAS 6"/>
    <property type="match status" value="1"/>
</dbReference>
<accession>A0A8T2PXP0</accession>
<proteinExistence type="inferred from homology"/>
<evidence type="ECO:0000256" key="1">
    <source>
        <dbReference type="ARBA" id="ARBA00007099"/>
    </source>
</evidence>
<organism evidence="3 4">
    <name type="scientific">Albula glossodonta</name>
    <name type="common">roundjaw bonefish</name>
    <dbReference type="NCBI Taxonomy" id="121402"/>
    <lineage>
        <taxon>Eukaryota</taxon>
        <taxon>Metazoa</taxon>
        <taxon>Chordata</taxon>
        <taxon>Craniata</taxon>
        <taxon>Vertebrata</taxon>
        <taxon>Euteleostomi</taxon>
        <taxon>Actinopterygii</taxon>
        <taxon>Neopterygii</taxon>
        <taxon>Teleostei</taxon>
        <taxon>Albuliformes</taxon>
        <taxon>Albulidae</taxon>
        <taxon>Albula</taxon>
    </lineage>
</organism>
<dbReference type="InterPro" id="IPR024131">
    <property type="entry name" value="UPF0489"/>
</dbReference>
<evidence type="ECO:0000313" key="3">
    <source>
        <dbReference type="EMBL" id="KAG9356125.1"/>
    </source>
</evidence>
<feature type="compositionally biased region" description="Low complexity" evidence="2">
    <location>
        <begin position="142"/>
        <end position="155"/>
    </location>
</feature>
<feature type="region of interest" description="Disordered" evidence="2">
    <location>
        <begin position="81"/>
        <end position="192"/>
    </location>
</feature>
<gene>
    <name evidence="3" type="ORF">JZ751_000969</name>
</gene>
<dbReference type="AlphaFoldDB" id="A0A8T2PXP0"/>